<accession>A0AAV6TTN3</accession>
<keyword evidence="3" id="KW-1185">Reference proteome</keyword>
<proteinExistence type="predicted"/>
<evidence type="ECO:0000313" key="3">
    <source>
        <dbReference type="Proteomes" id="UP000827092"/>
    </source>
</evidence>
<evidence type="ECO:0000256" key="1">
    <source>
        <dbReference type="SAM" id="MobiDB-lite"/>
    </source>
</evidence>
<feature type="compositionally biased region" description="Basic and acidic residues" evidence="1">
    <location>
        <begin position="1"/>
        <end position="27"/>
    </location>
</feature>
<dbReference type="AlphaFoldDB" id="A0AAV6TTN3"/>
<comment type="caution">
    <text evidence="2">The sequence shown here is derived from an EMBL/GenBank/DDBJ whole genome shotgun (WGS) entry which is preliminary data.</text>
</comment>
<gene>
    <name evidence="2" type="ORF">JTE90_002574</name>
</gene>
<reference evidence="2 3" key="1">
    <citation type="journal article" date="2022" name="Nat. Ecol. Evol.">
        <title>A masculinizing supergene underlies an exaggerated male reproductive morph in a spider.</title>
        <authorList>
            <person name="Hendrickx F."/>
            <person name="De Corte Z."/>
            <person name="Sonet G."/>
            <person name="Van Belleghem S.M."/>
            <person name="Kostlbacher S."/>
            <person name="Vangestel C."/>
        </authorList>
    </citation>
    <scope>NUCLEOTIDE SEQUENCE [LARGE SCALE GENOMIC DNA]</scope>
    <source>
        <tissue evidence="2">Whole body</tissue>
    </source>
</reference>
<dbReference type="EMBL" id="JAFNEN010001136">
    <property type="protein sequence ID" value="KAG8174811.1"/>
    <property type="molecule type" value="Genomic_DNA"/>
</dbReference>
<sequence length="105" mass="12534">MQLSPRREKLKEGKHEEYKEKMREAVKKSRMKKKKYGTASYITTRKRVAKYREKQRQIKHQSATCTPDSPKVYKNRNSFGKATKKANRALTNSPRKRKMVVKKLY</sequence>
<name>A0AAV6TTN3_9ARAC</name>
<evidence type="ECO:0000313" key="2">
    <source>
        <dbReference type="EMBL" id="KAG8174811.1"/>
    </source>
</evidence>
<protein>
    <submittedName>
        <fullName evidence="2">Uncharacterized protein</fullName>
    </submittedName>
</protein>
<feature type="region of interest" description="Disordered" evidence="1">
    <location>
        <begin position="1"/>
        <end position="32"/>
    </location>
</feature>
<dbReference type="Proteomes" id="UP000827092">
    <property type="component" value="Unassembled WGS sequence"/>
</dbReference>
<organism evidence="2 3">
    <name type="scientific">Oedothorax gibbosus</name>
    <dbReference type="NCBI Taxonomy" id="931172"/>
    <lineage>
        <taxon>Eukaryota</taxon>
        <taxon>Metazoa</taxon>
        <taxon>Ecdysozoa</taxon>
        <taxon>Arthropoda</taxon>
        <taxon>Chelicerata</taxon>
        <taxon>Arachnida</taxon>
        <taxon>Araneae</taxon>
        <taxon>Araneomorphae</taxon>
        <taxon>Entelegynae</taxon>
        <taxon>Araneoidea</taxon>
        <taxon>Linyphiidae</taxon>
        <taxon>Erigoninae</taxon>
        <taxon>Oedothorax</taxon>
    </lineage>
</organism>
<feature type="region of interest" description="Disordered" evidence="1">
    <location>
        <begin position="55"/>
        <end position="76"/>
    </location>
</feature>